<dbReference type="InterPro" id="IPR005821">
    <property type="entry name" value="Ion_trans_dom"/>
</dbReference>
<evidence type="ECO:0000256" key="14">
    <source>
        <dbReference type="SAM" id="MobiDB-lite"/>
    </source>
</evidence>
<keyword evidence="11" id="KW-0325">Glycoprotein</keyword>
<dbReference type="PANTHER" id="PTHR45628">
    <property type="entry name" value="VOLTAGE-DEPENDENT CALCIUM CHANNEL TYPE A SUBUNIT ALPHA-1"/>
    <property type="match status" value="1"/>
</dbReference>
<evidence type="ECO:0000256" key="4">
    <source>
        <dbReference type="ARBA" id="ARBA00022673"/>
    </source>
</evidence>
<feature type="compositionally biased region" description="Basic and acidic residues" evidence="14">
    <location>
        <begin position="763"/>
        <end position="772"/>
    </location>
</feature>
<comment type="subcellular location">
    <subcellularLocation>
        <location evidence="1">Membrane</location>
        <topology evidence="1">Multi-pass membrane protein</topology>
    </subcellularLocation>
</comment>
<feature type="compositionally biased region" description="Polar residues" evidence="14">
    <location>
        <begin position="743"/>
        <end position="752"/>
    </location>
</feature>
<dbReference type="InterPro" id="IPR027359">
    <property type="entry name" value="Volt_channel_dom_sf"/>
</dbReference>
<evidence type="ECO:0000256" key="1">
    <source>
        <dbReference type="ARBA" id="ARBA00004141"/>
    </source>
</evidence>
<keyword evidence="6" id="KW-0106">Calcium</keyword>
<feature type="transmembrane region" description="Helical" evidence="15">
    <location>
        <begin position="528"/>
        <end position="551"/>
    </location>
</feature>
<evidence type="ECO:0000256" key="15">
    <source>
        <dbReference type="SAM" id="Phobius"/>
    </source>
</evidence>
<evidence type="ECO:0000256" key="13">
    <source>
        <dbReference type="SAM" id="Coils"/>
    </source>
</evidence>
<keyword evidence="18" id="KW-1185">Reference proteome</keyword>
<protein>
    <submittedName>
        <fullName evidence="17">L type</fullName>
    </submittedName>
</protein>
<evidence type="ECO:0000256" key="9">
    <source>
        <dbReference type="ARBA" id="ARBA00023065"/>
    </source>
</evidence>
<accession>A0ABP0M2I8</accession>
<dbReference type="InterPro" id="IPR050599">
    <property type="entry name" value="VDCC_alpha-1_subunit"/>
</dbReference>
<keyword evidence="9" id="KW-0406">Ion transport</keyword>
<feature type="transmembrane region" description="Helical" evidence="15">
    <location>
        <begin position="347"/>
        <end position="370"/>
    </location>
</feature>
<evidence type="ECO:0000256" key="12">
    <source>
        <dbReference type="ARBA" id="ARBA00023303"/>
    </source>
</evidence>
<name>A0ABP0M2I8_9DINO</name>
<evidence type="ECO:0000313" key="18">
    <source>
        <dbReference type="Proteomes" id="UP001642464"/>
    </source>
</evidence>
<evidence type="ECO:0000256" key="3">
    <source>
        <dbReference type="ARBA" id="ARBA00022568"/>
    </source>
</evidence>
<dbReference type="SUPFAM" id="SSF81324">
    <property type="entry name" value="Voltage-gated potassium channels"/>
    <property type="match status" value="1"/>
</dbReference>
<keyword evidence="5 15" id="KW-0812">Transmembrane</keyword>
<proteinExistence type="predicted"/>
<dbReference type="PANTHER" id="PTHR45628:SF7">
    <property type="entry name" value="VOLTAGE-DEPENDENT CALCIUM CHANNEL TYPE A SUBUNIT ALPHA-1"/>
    <property type="match status" value="1"/>
</dbReference>
<evidence type="ECO:0000256" key="11">
    <source>
        <dbReference type="ARBA" id="ARBA00023180"/>
    </source>
</evidence>
<organism evidence="17 18">
    <name type="scientific">Durusdinium trenchii</name>
    <dbReference type="NCBI Taxonomy" id="1381693"/>
    <lineage>
        <taxon>Eukaryota</taxon>
        <taxon>Sar</taxon>
        <taxon>Alveolata</taxon>
        <taxon>Dinophyceae</taxon>
        <taxon>Suessiales</taxon>
        <taxon>Symbiodiniaceae</taxon>
        <taxon>Durusdinium</taxon>
    </lineage>
</organism>
<evidence type="ECO:0000256" key="10">
    <source>
        <dbReference type="ARBA" id="ARBA00023136"/>
    </source>
</evidence>
<dbReference type="PROSITE" id="PS00018">
    <property type="entry name" value="EF_HAND_1"/>
    <property type="match status" value="1"/>
</dbReference>
<feature type="transmembrane region" description="Helical" evidence="15">
    <location>
        <begin position="382"/>
        <end position="402"/>
    </location>
</feature>
<keyword evidence="10 15" id="KW-0472">Membrane</keyword>
<dbReference type="EMBL" id="CAXAMM010019236">
    <property type="protein sequence ID" value="CAK9045231.1"/>
    <property type="molecule type" value="Genomic_DNA"/>
</dbReference>
<keyword evidence="3" id="KW-0109">Calcium transport</keyword>
<feature type="coiled-coil region" evidence="13">
    <location>
        <begin position="705"/>
        <end position="736"/>
    </location>
</feature>
<keyword evidence="8 15" id="KW-1133">Transmembrane helix</keyword>
<dbReference type="Gene3D" id="1.20.120.350">
    <property type="entry name" value="Voltage-gated potassium channels. Chain C"/>
    <property type="match status" value="1"/>
</dbReference>
<keyword evidence="4" id="KW-0107">Calcium channel</keyword>
<feature type="region of interest" description="Disordered" evidence="14">
    <location>
        <begin position="85"/>
        <end position="104"/>
    </location>
</feature>
<gene>
    <name evidence="17" type="ORF">SCF082_LOCUS25576</name>
</gene>
<dbReference type="Pfam" id="PF00520">
    <property type="entry name" value="Ion_trans"/>
    <property type="match status" value="1"/>
</dbReference>
<keyword evidence="13" id="KW-0175">Coiled coil</keyword>
<reference evidence="17 18" key="1">
    <citation type="submission" date="2024-02" db="EMBL/GenBank/DDBJ databases">
        <authorList>
            <person name="Chen Y."/>
            <person name="Shah S."/>
            <person name="Dougan E. K."/>
            <person name="Thang M."/>
            <person name="Chan C."/>
        </authorList>
    </citation>
    <scope>NUCLEOTIDE SEQUENCE [LARGE SCALE GENOMIC DNA]</scope>
</reference>
<evidence type="ECO:0000259" key="16">
    <source>
        <dbReference type="Pfam" id="PF00520"/>
    </source>
</evidence>
<feature type="transmembrane region" description="Helical" evidence="15">
    <location>
        <begin position="444"/>
        <end position="466"/>
    </location>
</feature>
<comment type="caution">
    <text evidence="17">The sequence shown here is derived from an EMBL/GenBank/DDBJ whole genome shotgun (WGS) entry which is preliminary data.</text>
</comment>
<evidence type="ECO:0000313" key="17">
    <source>
        <dbReference type="EMBL" id="CAK9045231.1"/>
    </source>
</evidence>
<evidence type="ECO:0000256" key="6">
    <source>
        <dbReference type="ARBA" id="ARBA00022837"/>
    </source>
</evidence>
<keyword evidence="7" id="KW-0851">Voltage-gated channel</keyword>
<evidence type="ECO:0000256" key="8">
    <source>
        <dbReference type="ARBA" id="ARBA00022989"/>
    </source>
</evidence>
<evidence type="ECO:0000256" key="7">
    <source>
        <dbReference type="ARBA" id="ARBA00022882"/>
    </source>
</evidence>
<feature type="domain" description="Ion transport" evidence="16">
    <location>
        <begin position="319"/>
        <end position="556"/>
    </location>
</feature>
<dbReference type="InterPro" id="IPR018247">
    <property type="entry name" value="EF_Hand_1_Ca_BS"/>
</dbReference>
<feature type="compositionally biased region" description="Polar residues" evidence="14">
    <location>
        <begin position="93"/>
        <end position="104"/>
    </location>
</feature>
<keyword evidence="12" id="KW-0407">Ion channel</keyword>
<feature type="region of interest" description="Disordered" evidence="14">
    <location>
        <begin position="737"/>
        <end position="829"/>
    </location>
</feature>
<dbReference type="Gene3D" id="1.10.287.70">
    <property type="match status" value="1"/>
</dbReference>
<dbReference type="Proteomes" id="UP001642464">
    <property type="component" value="Unassembled WGS sequence"/>
</dbReference>
<evidence type="ECO:0000256" key="5">
    <source>
        <dbReference type="ARBA" id="ARBA00022692"/>
    </source>
</evidence>
<evidence type="ECO:0000256" key="2">
    <source>
        <dbReference type="ARBA" id="ARBA00022448"/>
    </source>
</evidence>
<keyword evidence="2" id="KW-0813">Transport</keyword>
<sequence>MDRESFANYLDSSWLDFRQRLLAVYPESSGGFEHNGRLISTGSSDDNEVGGAMMRNLDGTPVVLKQEYENAGFLTSNGSNLSCMSLSEDEQEPTTSEGARNQDSSHLINSALADFTAKEVESVRNRLRLRLGAVSSNHLVSGKSLLEAVQSLGLTKYSEEDMNGMVNQLADFINLRFEAPRKKRNSGISNGIVNGLFKQPNPKELGKPIWEYPQDVIPQKRTSSVSVSVSRTVLQRSESSMRSKGQYNVVPARALVDCFLADDEEAMKKIFTAKYINQYLSMREILLAGDTNRLVAELTFVRINDLAAPPEPVHPLTYIEPIVALLIVGNGVMIGFQTDPCCEDLSVWPYIELAFALLLVIEILLRVHLLRCRQYWCGQDKFWNWFDLFLVGVGIADLTLQWVGTESDVQGTSLLRFCRLIRLVRIVKVFRIRVMRDLRLMVKGLIAGIRTLCLAFILLFTVLYVISGFATMTIGNNPKAEALDVDKYFKNIPASMFTAFRCFTGECVNREGQPIHEMLAEAFQLPFIIGYVACYMLVTMGIFNVILAVYVDITMKAAKENDAVTAEQYARESIRIARTTRELLKKFSLAHHVYHVNDGEEREEEDWEDSTKAKLAKMKTTNVFAEDGGHDKIAITKELFLLVVQDPSVQALMDELDLPPDRANLFEIIDADGSGTLQITELLHGLLKIRGEINKSDAVASLLATRAVQNQVQEFEEKVAEDLEQIRAQMTQLAQRERFPFRMSNNSVQRQSPKAMKPKKSPRLNDDARPPSRPESPSAVGRGPPLPPLHGDGPLQKVAASGVAMPFQSPLKLPQKPHVIEVEDAPPCG</sequence>